<dbReference type="GO" id="GO:0004673">
    <property type="term" value="F:protein histidine kinase activity"/>
    <property type="evidence" value="ECO:0007669"/>
    <property type="project" value="UniProtKB-EC"/>
</dbReference>
<evidence type="ECO:0000256" key="2">
    <source>
        <dbReference type="ARBA" id="ARBA00012438"/>
    </source>
</evidence>
<dbReference type="Gene3D" id="3.30.450.20">
    <property type="entry name" value="PAS domain"/>
    <property type="match status" value="1"/>
</dbReference>
<evidence type="ECO:0000256" key="4">
    <source>
        <dbReference type="ARBA" id="ARBA00022777"/>
    </source>
</evidence>
<dbReference type="Pfam" id="PF11845">
    <property type="entry name" value="Tll0287-like"/>
    <property type="match status" value="1"/>
</dbReference>
<dbReference type="CDD" id="cd00130">
    <property type="entry name" value="PAS"/>
    <property type="match status" value="1"/>
</dbReference>
<dbReference type="CDD" id="cd06225">
    <property type="entry name" value="HAMP"/>
    <property type="match status" value="1"/>
</dbReference>
<dbReference type="RefSeq" id="WP_040095627.1">
    <property type="nucleotide sequence ID" value="NZ_JWJD01000001.1"/>
</dbReference>
<keyword evidence="4" id="KW-0418">Kinase</keyword>
<dbReference type="GO" id="GO:0000156">
    <property type="term" value="F:phosphorelay response regulator activity"/>
    <property type="evidence" value="ECO:0007669"/>
    <property type="project" value="TreeGrafter"/>
</dbReference>
<proteinExistence type="predicted"/>
<dbReference type="SMART" id="SM00091">
    <property type="entry name" value="PAS"/>
    <property type="match status" value="1"/>
</dbReference>
<comment type="caution">
    <text evidence="9">The sequence shown here is derived from an EMBL/GenBank/DDBJ whole genome shotgun (WGS) entry which is preliminary data.</text>
</comment>
<dbReference type="SUPFAM" id="SSF158472">
    <property type="entry name" value="HAMP domain-like"/>
    <property type="match status" value="1"/>
</dbReference>
<keyword evidence="3" id="KW-0808">Transferase</keyword>
<dbReference type="PANTHER" id="PTHR42878:SF15">
    <property type="entry name" value="BACTERIOPHYTOCHROME"/>
    <property type="match status" value="1"/>
</dbReference>
<dbReference type="PROSITE" id="PS50885">
    <property type="entry name" value="HAMP"/>
    <property type="match status" value="1"/>
</dbReference>
<feature type="domain" description="PAS" evidence="7">
    <location>
        <begin position="295"/>
        <end position="349"/>
    </location>
</feature>
<dbReference type="GO" id="GO:0007234">
    <property type="term" value="P:osmosensory signaling via phosphorelay pathway"/>
    <property type="evidence" value="ECO:0007669"/>
    <property type="project" value="TreeGrafter"/>
</dbReference>
<evidence type="ECO:0000256" key="6">
    <source>
        <dbReference type="SAM" id="Phobius"/>
    </source>
</evidence>
<dbReference type="SMART" id="SM00304">
    <property type="entry name" value="HAMP"/>
    <property type="match status" value="1"/>
</dbReference>
<organism evidence="9 10">
    <name type="scientific">Geoalkalibacter ferrihydriticus DSM 17813</name>
    <dbReference type="NCBI Taxonomy" id="1121915"/>
    <lineage>
        <taxon>Bacteria</taxon>
        <taxon>Pseudomonadati</taxon>
        <taxon>Thermodesulfobacteriota</taxon>
        <taxon>Desulfuromonadia</taxon>
        <taxon>Desulfuromonadales</taxon>
        <taxon>Geoalkalibacteraceae</taxon>
        <taxon>Geoalkalibacter</taxon>
    </lineage>
</organism>
<dbReference type="InterPro" id="IPR050351">
    <property type="entry name" value="BphY/WalK/GraS-like"/>
</dbReference>
<gene>
    <name evidence="9" type="ORF">GFER_02165</name>
</gene>
<dbReference type="AlphaFoldDB" id="A0A0C2HKD0"/>
<dbReference type="InterPro" id="IPR035965">
    <property type="entry name" value="PAS-like_dom_sf"/>
</dbReference>
<dbReference type="InterPro" id="IPR000014">
    <property type="entry name" value="PAS"/>
</dbReference>
<dbReference type="InterPro" id="IPR021796">
    <property type="entry name" value="Tll0287-like_dom"/>
</dbReference>
<evidence type="ECO:0000256" key="5">
    <source>
        <dbReference type="ARBA" id="ARBA00023136"/>
    </source>
</evidence>
<dbReference type="GO" id="GO:0030295">
    <property type="term" value="F:protein kinase activator activity"/>
    <property type="evidence" value="ECO:0007669"/>
    <property type="project" value="TreeGrafter"/>
</dbReference>
<dbReference type="NCBIfam" id="TIGR00229">
    <property type="entry name" value="sensory_box"/>
    <property type="match status" value="1"/>
</dbReference>
<evidence type="ECO:0000259" key="8">
    <source>
        <dbReference type="PROSITE" id="PS50885"/>
    </source>
</evidence>
<keyword evidence="5 6" id="KW-0472">Membrane</keyword>
<accession>A0A0C2HKD0</accession>
<dbReference type="PROSITE" id="PS50112">
    <property type="entry name" value="PAS"/>
    <property type="match status" value="1"/>
</dbReference>
<evidence type="ECO:0000313" key="10">
    <source>
        <dbReference type="Proteomes" id="UP000035068"/>
    </source>
</evidence>
<dbReference type="Gene3D" id="3.30.450.290">
    <property type="match status" value="1"/>
</dbReference>
<dbReference type="Proteomes" id="UP000035068">
    <property type="component" value="Unassembled WGS sequence"/>
</dbReference>
<evidence type="ECO:0000256" key="3">
    <source>
        <dbReference type="ARBA" id="ARBA00022679"/>
    </source>
</evidence>
<evidence type="ECO:0000259" key="7">
    <source>
        <dbReference type="PROSITE" id="PS50112"/>
    </source>
</evidence>
<dbReference type="InterPro" id="IPR013767">
    <property type="entry name" value="PAS_fold"/>
</dbReference>
<feature type="transmembrane region" description="Helical" evidence="6">
    <location>
        <begin position="6"/>
        <end position="31"/>
    </location>
</feature>
<feature type="transmembrane region" description="Helical" evidence="6">
    <location>
        <begin position="215"/>
        <end position="235"/>
    </location>
</feature>
<keyword evidence="10" id="KW-1185">Reference proteome</keyword>
<dbReference type="GO" id="GO:0006355">
    <property type="term" value="P:regulation of DNA-templated transcription"/>
    <property type="evidence" value="ECO:0007669"/>
    <property type="project" value="InterPro"/>
</dbReference>
<dbReference type="Pfam" id="PF00989">
    <property type="entry name" value="PAS"/>
    <property type="match status" value="1"/>
</dbReference>
<name>A0A0C2HKD0_9BACT</name>
<evidence type="ECO:0000256" key="1">
    <source>
        <dbReference type="ARBA" id="ARBA00000085"/>
    </source>
</evidence>
<dbReference type="InterPro" id="IPR003660">
    <property type="entry name" value="HAMP_dom"/>
</dbReference>
<comment type="catalytic activity">
    <reaction evidence="1">
        <text>ATP + protein L-histidine = ADP + protein N-phospho-L-histidine.</text>
        <dbReference type="EC" id="2.7.13.3"/>
    </reaction>
</comment>
<dbReference type="EC" id="2.7.13.3" evidence="2"/>
<feature type="domain" description="HAMP" evidence="8">
    <location>
        <begin position="237"/>
        <end position="290"/>
    </location>
</feature>
<evidence type="ECO:0000313" key="9">
    <source>
        <dbReference type="EMBL" id="KIH77526.1"/>
    </source>
</evidence>
<dbReference type="SUPFAM" id="SSF55785">
    <property type="entry name" value="PYP-like sensor domain (PAS domain)"/>
    <property type="match status" value="1"/>
</dbReference>
<sequence length="409" mass="46321">MNFFRNLGLLAKISVIVVAILTLFLGFNALLNYHQQKNIILDEALMKARGAAYHAVQAREYLSAQYLAGQVELSKERYGLIPVVASNRIGLLVAQDLDYHIRQTSDRYRNPDNAPDPFEAAALKTFREEQSMLEYFEETTLDGEPMFRYMLPFSADESCLQCHGDPAEAPAYIQELFPRETDQAYNYELGEIIGAASISIPMEDLYRQIYANLRFDLLATGGTFLALITCLGFLIRHTVTRPLSQLGGAIGEIMRTGRFEEQLPGRGRDEIGHLIEVFNEMTAHLREKTGALEESERRFRLLTENARDGIISFLANGQIILFNRQAEKIFGFSKREAIGMNISELIHPDCPSIHQIGAQEYFRIHSAELMKEIRRIPGRRRDGSAMSMELALSLTESDGHIFYTAIVRV</sequence>
<dbReference type="Pfam" id="PF00672">
    <property type="entry name" value="HAMP"/>
    <property type="match status" value="1"/>
</dbReference>
<keyword evidence="6" id="KW-0812">Transmembrane</keyword>
<dbReference type="Gene3D" id="6.10.340.10">
    <property type="match status" value="1"/>
</dbReference>
<dbReference type="PANTHER" id="PTHR42878">
    <property type="entry name" value="TWO-COMPONENT HISTIDINE KINASE"/>
    <property type="match status" value="1"/>
</dbReference>
<protein>
    <recommendedName>
        <fullName evidence="2">histidine kinase</fullName>
        <ecNumber evidence="2">2.7.13.3</ecNumber>
    </recommendedName>
</protein>
<reference evidence="9 10" key="1">
    <citation type="submission" date="2014-12" db="EMBL/GenBank/DDBJ databases">
        <title>Genomes of Geoalkalibacter ferrihydriticus and Geoalkalibacter subterraneus, two haloalkaliphilic metal-reducing members of the Geobacteraceae.</title>
        <authorList>
            <person name="Badalamenti J.P."/>
            <person name="Torres C.I."/>
            <person name="Krajmalnik-Brown R."/>
            <person name="Bond D.R."/>
        </authorList>
    </citation>
    <scope>NUCLEOTIDE SEQUENCE [LARGE SCALE GENOMIC DNA]</scope>
    <source>
        <strain evidence="9 10">DSM 17813</strain>
    </source>
</reference>
<keyword evidence="6" id="KW-1133">Transmembrane helix</keyword>
<dbReference type="EMBL" id="JWJD01000001">
    <property type="protein sequence ID" value="KIH77526.1"/>
    <property type="molecule type" value="Genomic_DNA"/>
</dbReference>
<dbReference type="GO" id="GO:0016020">
    <property type="term" value="C:membrane"/>
    <property type="evidence" value="ECO:0007669"/>
    <property type="project" value="UniProtKB-SubCell"/>
</dbReference>